<keyword evidence="1" id="KW-1133">Transmembrane helix</keyword>
<feature type="transmembrane region" description="Helical" evidence="1">
    <location>
        <begin position="25"/>
        <end position="46"/>
    </location>
</feature>
<sequence length="48" mass="5498">MDSESRGNLERITDLEEHERTFAGFIWWVSRVTVAIIVILILIALING</sequence>
<dbReference type="InterPro" id="IPR036596">
    <property type="entry name" value="Cyt-C_aa3_sf"/>
</dbReference>
<dbReference type="Proteomes" id="UP000006765">
    <property type="component" value="Unassembled WGS sequence"/>
</dbReference>
<keyword evidence="1" id="KW-0812">Transmembrane</keyword>
<dbReference type="Gene3D" id="1.20.5.160">
    <property type="entry name" value="Bacterial aa3 type cytochrome c oxidase subunit IV"/>
    <property type="match status" value="1"/>
</dbReference>
<evidence type="ECO:0000256" key="1">
    <source>
        <dbReference type="SAM" id="Phobius"/>
    </source>
</evidence>
<dbReference type="STRING" id="1231392.OCGS_2071"/>
<evidence type="ECO:0000259" key="2">
    <source>
        <dbReference type="Pfam" id="PF07835"/>
    </source>
</evidence>
<dbReference type="Pfam" id="PF07835">
    <property type="entry name" value="COX4_pro_2"/>
    <property type="match status" value="1"/>
</dbReference>
<protein>
    <recommendedName>
        <fullName evidence="2">Cytochrome c oxidase subunit IV bacterial aa3 type domain-containing protein</fullName>
    </recommendedName>
</protein>
<accession>K2HAP6</accession>
<dbReference type="SUPFAM" id="SSF81469">
    <property type="entry name" value="Bacterial aa3 type cytochrome c oxidase subunit IV"/>
    <property type="match status" value="1"/>
</dbReference>
<name>K2HAP6_9RHOB</name>
<dbReference type="RefSeq" id="WP_007427223.1">
    <property type="nucleotide sequence ID" value="NZ_AMGO01000047.1"/>
</dbReference>
<keyword evidence="1" id="KW-0472">Membrane</keyword>
<dbReference type="EMBL" id="AMGO01000047">
    <property type="protein sequence ID" value="EKE43737.1"/>
    <property type="molecule type" value="Genomic_DNA"/>
</dbReference>
<feature type="domain" description="Cytochrome c oxidase subunit IV bacterial aa3 type" evidence="2">
    <location>
        <begin position="14"/>
        <end position="47"/>
    </location>
</feature>
<evidence type="ECO:0000313" key="4">
    <source>
        <dbReference type="Proteomes" id="UP000006765"/>
    </source>
</evidence>
<proteinExistence type="predicted"/>
<dbReference type="AlphaFoldDB" id="K2HAP6"/>
<organism evidence="3 4">
    <name type="scientific">Oceaniovalibus guishaninsula JLT2003</name>
    <dbReference type="NCBI Taxonomy" id="1231392"/>
    <lineage>
        <taxon>Bacteria</taxon>
        <taxon>Pseudomonadati</taxon>
        <taxon>Pseudomonadota</taxon>
        <taxon>Alphaproteobacteria</taxon>
        <taxon>Rhodobacterales</taxon>
        <taxon>Roseobacteraceae</taxon>
        <taxon>Oceaniovalibus</taxon>
    </lineage>
</organism>
<gene>
    <name evidence="3" type="ORF">OCGS_2071</name>
</gene>
<reference evidence="3 4" key="1">
    <citation type="journal article" date="2012" name="J. Bacteriol.">
        <title>Draft Genome Sequence of Oceaniovalibus guishaninsula JLT2003T.</title>
        <authorList>
            <person name="Tang K."/>
            <person name="Liu K."/>
            <person name="Jiao N."/>
        </authorList>
    </citation>
    <scope>NUCLEOTIDE SEQUENCE [LARGE SCALE GENOMIC DNA]</scope>
    <source>
        <strain evidence="3 4">JLT2003</strain>
    </source>
</reference>
<dbReference type="InterPro" id="IPR012422">
    <property type="entry name" value="Cyt_c_oxidase_su4_bac-aa3"/>
</dbReference>
<evidence type="ECO:0000313" key="3">
    <source>
        <dbReference type="EMBL" id="EKE43737.1"/>
    </source>
</evidence>
<comment type="caution">
    <text evidence="3">The sequence shown here is derived from an EMBL/GenBank/DDBJ whole genome shotgun (WGS) entry which is preliminary data.</text>
</comment>
<keyword evidence="4" id="KW-1185">Reference proteome</keyword>